<reference evidence="3" key="1">
    <citation type="journal article" date="2019" name="Int. J. Syst. Evol. Microbiol.">
        <title>The Global Catalogue of Microorganisms (GCM) 10K type strain sequencing project: providing services to taxonomists for standard genome sequencing and annotation.</title>
        <authorList>
            <consortium name="The Broad Institute Genomics Platform"/>
            <consortium name="The Broad Institute Genome Sequencing Center for Infectious Disease"/>
            <person name="Wu L."/>
            <person name="Ma J."/>
        </authorList>
    </citation>
    <scope>NUCLEOTIDE SEQUENCE [LARGE SCALE GENOMIC DNA]</scope>
    <source>
        <strain evidence="3">CCUG 55585</strain>
    </source>
</reference>
<proteinExistence type="predicted"/>
<evidence type="ECO:0008006" key="4">
    <source>
        <dbReference type="Google" id="ProtNLM"/>
    </source>
</evidence>
<evidence type="ECO:0000313" key="2">
    <source>
        <dbReference type="EMBL" id="MFD0724480.1"/>
    </source>
</evidence>
<accession>A0ABW2Y7F4</accession>
<comment type="caution">
    <text evidence="2">The sequence shown here is derived from an EMBL/GenBank/DDBJ whole genome shotgun (WGS) entry which is preliminary data.</text>
</comment>
<evidence type="ECO:0000313" key="3">
    <source>
        <dbReference type="Proteomes" id="UP001597110"/>
    </source>
</evidence>
<gene>
    <name evidence="2" type="ORF">ACFQ0E_02590</name>
</gene>
<dbReference type="RefSeq" id="WP_386822137.1">
    <property type="nucleotide sequence ID" value="NZ_JBHTIF010000001.1"/>
</dbReference>
<feature type="region of interest" description="Disordered" evidence="1">
    <location>
        <begin position="351"/>
        <end position="374"/>
    </location>
</feature>
<organism evidence="2 3">
    <name type="scientific">Lysobacter brunescens</name>
    <dbReference type="NCBI Taxonomy" id="262323"/>
    <lineage>
        <taxon>Bacteria</taxon>
        <taxon>Pseudomonadati</taxon>
        <taxon>Pseudomonadota</taxon>
        <taxon>Gammaproteobacteria</taxon>
        <taxon>Lysobacterales</taxon>
        <taxon>Lysobacteraceae</taxon>
        <taxon>Lysobacter</taxon>
    </lineage>
</organism>
<protein>
    <recommendedName>
        <fullName evidence="4">Secreted protein</fullName>
    </recommendedName>
</protein>
<dbReference type="Proteomes" id="UP001597110">
    <property type="component" value="Unassembled WGS sequence"/>
</dbReference>
<sequence length="374" mass="40522">MIRRAIVPVLATVCGIAACQSPTAPPLVDAAPVETASDARAVASDEAASLAPMLSPLIEEARNRAHRDDMLALADDVAAQGDARALALAATLRGIGLWRETPQSGPDQAGEADAKIRQWLDEAERMAPEDVTALVLSMGMIERDQARRAALIARWRRLEPDNLAPILHADQPESALFEAAAAADVFDDHYDDAMRAGIDILSRTSSPALSRLRSAAKDIGPEGHDAVMVIGFHAASVMPAFQRVSTPCRAEGIDEVRLRQCDRIARTLMQHGGSMIAERIGTAMLRRLPTSSASDRAAADAMDRESDWLVYRSGELSQRDLRAYMARFVDELRAFPQIGERELMRKLLQASGVPTAPPPGWRKAQDPAFPVATR</sequence>
<keyword evidence="3" id="KW-1185">Reference proteome</keyword>
<dbReference type="PROSITE" id="PS51257">
    <property type="entry name" value="PROKAR_LIPOPROTEIN"/>
    <property type="match status" value="1"/>
</dbReference>
<evidence type="ECO:0000256" key="1">
    <source>
        <dbReference type="SAM" id="MobiDB-lite"/>
    </source>
</evidence>
<name>A0ABW2Y7F4_9GAMM</name>
<dbReference type="EMBL" id="JBHTIF010000001">
    <property type="protein sequence ID" value="MFD0724480.1"/>
    <property type="molecule type" value="Genomic_DNA"/>
</dbReference>